<evidence type="ECO:0000256" key="1">
    <source>
        <dbReference type="ARBA" id="ARBA00004123"/>
    </source>
</evidence>
<dbReference type="SUPFAM" id="SSF57701">
    <property type="entry name" value="Zn2/Cys6 DNA-binding domain"/>
    <property type="match status" value="1"/>
</dbReference>
<reference evidence="13 14" key="1">
    <citation type="submission" date="2019-06" db="EMBL/GenBank/DDBJ databases">
        <title>A chromosomal-level reference genome of Carpinus fangiana (Coryloideae, Betulaceae).</title>
        <authorList>
            <person name="Yang X."/>
            <person name="Wang Z."/>
            <person name="Zhang L."/>
            <person name="Hao G."/>
            <person name="Liu J."/>
            <person name="Yang Y."/>
        </authorList>
    </citation>
    <scope>NUCLEOTIDE SEQUENCE [LARGE SCALE GENOMIC DNA]</scope>
    <source>
        <strain evidence="13">Cfa_2016G</strain>
        <tissue evidence="13">Leaf</tissue>
    </source>
</reference>
<dbReference type="InterPro" id="IPR001138">
    <property type="entry name" value="Zn2Cys6_DnaBD"/>
</dbReference>
<dbReference type="GO" id="GO:0000981">
    <property type="term" value="F:DNA-binding transcription factor activity, RNA polymerase II-specific"/>
    <property type="evidence" value="ECO:0007669"/>
    <property type="project" value="InterPro"/>
</dbReference>
<keyword evidence="6" id="KW-0238">DNA-binding</keyword>
<evidence type="ECO:0000256" key="6">
    <source>
        <dbReference type="ARBA" id="ARBA00023125"/>
    </source>
</evidence>
<evidence type="ECO:0000313" key="13">
    <source>
        <dbReference type="EMBL" id="KAB8336827.1"/>
    </source>
</evidence>
<sequence>MSPAYEALGDPCLEGLPIAQYDFVAGIILMVVFVMFFVEFFVMRFADVAEPHDDAPDPAANILDRAISQQKRKSADVGRRSIGNIPGQPGEEHLGHAKEHTDNADVSPSWEEHGIVPENYAAQLTAIFVLEFGVIFHSVFIGLTLAVSDYENFKVLYVVLVFHQTFEGLGLGSRLATVPWPRRRRWTPYALALAYGLTTPIAIAIGLGVRNTFQSDATKTRIINGVFDSISAGILIYTGLVELMAHEFMFSTEMRKAPIRVVLAAFALMALGAGKFTIRWMVSMRPTLGCWQLYGLYAACACDNSVFQWVLHRSLCTFDSGNCTRWKSGARCACMIDSASTSTRSNLCWAQNANTKPILLLLFIALVTRHTDPDILTVMAGPPLYWLSGFIYSQLFVSCPVPDKSFAGKTVIVTGSNNGLGLEASKHFSRLGAEKVILAVRNLSKGEAAKKEIEEETKCASTVVEVWQLDLSSYESVKQFSARCTKDLKRIDALVENAGIAQDKFSTVEDNEATITVNVVSTFLLALLMLPKLKQTAQQFNVRPNLVIVSSEVHFLPEFNERKSSDMFAELNGESTAVMQERYPVSKLLEVYASREIAELTGSPSIYQATSPSGAAKTQSDYPVTINFLNPGFCRSGLSKDIQTLGFRIMTLLLARTTEHGSRTLVSAAGAGPETHGEYLSDCIITKPSRPVVSDDGADTQKKVWRALIKKLEAIEPGVTTQAEPRKLGSSKQFRDVPEHGHLPSPTCLSSTMASAAAPERVLSASMPTHDGEPTESIGPSASGAPKPKRERVSQACEACRQQKARCRPSAVPGTCEKCLKASKQCIPHIPKTASAIGKGKRRSLAKMESRIEALYKLLDSASPDAQARLREAERALNGADGTSDDDDDGPSPPPALEPFEDMYNSPAGISGRSQTTASHHDSSGTAAALAEEWQSKALGGRPPRFPTAQNLDGMNVGGGERLAGRLIIALEWPFMTHKEEQLRNFSMLLPNFPFVNFPDSAPTWEMIDQHPMLTTAILVTTSTYNKPLQRACDDLYRNALAAKATVKGQKTLDILQSLLVFVAWHHHHFEIETQQVSSFISLACSMALDLRLDNYVASSRSGSNINTPADVDGIRAYLGCYYLSVASAGLGHNKPQAFPWSPTLDRCAAIVAAHGTSRFDQYMPAMVSLLHIAEDIKNSLRSAQTSTESIPANSDIRLTLSYAHLEARLRAWDTSFPTKDLTWLTPTRHFLSIYLFESALLPYNIPNSPSLSPQRHHDLLASCLSSARLFLDGVLASSGLIIDQLNLAVYSHVFAAIITTARLLRPLPPDIARLIHWDHAAAGSTVNISQYVDAIVERMRVQYTSLPPSQRGSGFDFFEKVTARIVDSVVLPDDREDEEYRTNTNTFDSIGHYAEAIKMGKPLRSKSMEGLAGVPVDDELFWSTFMDGGWMGDIGLM</sequence>
<keyword evidence="4 11" id="KW-1133">Transmembrane helix</keyword>
<feature type="compositionally biased region" description="Basic and acidic residues" evidence="10">
    <location>
        <begin position="733"/>
        <end position="742"/>
    </location>
</feature>
<evidence type="ECO:0000256" key="2">
    <source>
        <dbReference type="ARBA" id="ARBA00004141"/>
    </source>
</evidence>
<evidence type="ECO:0000313" key="14">
    <source>
        <dbReference type="Proteomes" id="UP000327013"/>
    </source>
</evidence>
<dbReference type="OrthoDB" id="1657256at2759"/>
<dbReference type="GO" id="GO:0000976">
    <property type="term" value="F:transcription cis-regulatory region binding"/>
    <property type="evidence" value="ECO:0007669"/>
    <property type="project" value="TreeGrafter"/>
</dbReference>
<dbReference type="EMBL" id="VIBQ01000009">
    <property type="protein sequence ID" value="KAB8336827.1"/>
    <property type="molecule type" value="Genomic_DNA"/>
</dbReference>
<dbReference type="PANTHER" id="PTHR31845">
    <property type="entry name" value="FINGER DOMAIN PROTEIN, PUTATIVE-RELATED"/>
    <property type="match status" value="1"/>
</dbReference>
<dbReference type="GO" id="GO:0046873">
    <property type="term" value="F:metal ion transmembrane transporter activity"/>
    <property type="evidence" value="ECO:0007669"/>
    <property type="project" value="InterPro"/>
</dbReference>
<dbReference type="CDD" id="cd12148">
    <property type="entry name" value="fungal_TF_MHR"/>
    <property type="match status" value="1"/>
</dbReference>
<dbReference type="SMART" id="SM00066">
    <property type="entry name" value="GAL4"/>
    <property type="match status" value="1"/>
</dbReference>
<evidence type="ECO:0000256" key="4">
    <source>
        <dbReference type="ARBA" id="ARBA00022989"/>
    </source>
</evidence>
<feature type="transmembrane region" description="Helical" evidence="11">
    <location>
        <begin position="189"/>
        <end position="209"/>
    </location>
</feature>
<keyword evidence="14" id="KW-1185">Reference proteome</keyword>
<dbReference type="InterPro" id="IPR003689">
    <property type="entry name" value="ZIP"/>
</dbReference>
<evidence type="ECO:0000256" key="5">
    <source>
        <dbReference type="ARBA" id="ARBA00023015"/>
    </source>
</evidence>
<dbReference type="InterPro" id="IPR036291">
    <property type="entry name" value="NAD(P)-bd_dom_sf"/>
</dbReference>
<dbReference type="Pfam" id="PF02535">
    <property type="entry name" value="Zip"/>
    <property type="match status" value="1"/>
</dbReference>
<feature type="transmembrane region" description="Helical" evidence="11">
    <location>
        <begin position="120"/>
        <end position="143"/>
    </location>
</feature>
<evidence type="ECO:0000256" key="10">
    <source>
        <dbReference type="SAM" id="MobiDB-lite"/>
    </source>
</evidence>
<feature type="transmembrane region" description="Helical" evidence="11">
    <location>
        <begin position="261"/>
        <end position="282"/>
    </location>
</feature>
<dbReference type="Gene3D" id="3.40.50.720">
    <property type="entry name" value="NAD(P)-binding Rossmann-like Domain"/>
    <property type="match status" value="1"/>
</dbReference>
<evidence type="ECO:0000256" key="9">
    <source>
        <dbReference type="ARBA" id="ARBA00023242"/>
    </source>
</evidence>
<dbReference type="Proteomes" id="UP000327013">
    <property type="component" value="Unassembled WGS sequence"/>
</dbReference>
<evidence type="ECO:0000256" key="11">
    <source>
        <dbReference type="SAM" id="Phobius"/>
    </source>
</evidence>
<keyword evidence="3 11" id="KW-0812">Transmembrane</keyword>
<keyword evidence="7 11" id="KW-0472">Membrane</keyword>
<comment type="caution">
    <text evidence="13">The sequence shown here is derived from an EMBL/GenBank/DDBJ whole genome shotgun (WGS) entry which is preliminary data.</text>
</comment>
<dbReference type="SUPFAM" id="SSF51735">
    <property type="entry name" value="NAD(P)-binding Rossmann-fold domains"/>
    <property type="match status" value="1"/>
</dbReference>
<dbReference type="GO" id="GO:0016020">
    <property type="term" value="C:membrane"/>
    <property type="evidence" value="ECO:0007669"/>
    <property type="project" value="UniProtKB-SubCell"/>
</dbReference>
<dbReference type="Pfam" id="PF00106">
    <property type="entry name" value="adh_short"/>
    <property type="match status" value="1"/>
</dbReference>
<evidence type="ECO:0000256" key="7">
    <source>
        <dbReference type="ARBA" id="ARBA00023136"/>
    </source>
</evidence>
<evidence type="ECO:0000256" key="8">
    <source>
        <dbReference type="ARBA" id="ARBA00023163"/>
    </source>
</evidence>
<dbReference type="InterPro" id="IPR051089">
    <property type="entry name" value="prtT"/>
</dbReference>
<dbReference type="GO" id="GO:0005634">
    <property type="term" value="C:nucleus"/>
    <property type="evidence" value="ECO:0007669"/>
    <property type="project" value="UniProtKB-SubCell"/>
</dbReference>
<comment type="subcellular location">
    <subcellularLocation>
        <location evidence="2">Membrane</location>
        <topology evidence="2">Multi-pass membrane protein</topology>
    </subcellularLocation>
    <subcellularLocation>
        <location evidence="1">Nucleus</location>
    </subcellularLocation>
</comment>
<keyword evidence="5" id="KW-0805">Transcription regulation</keyword>
<evidence type="ECO:0000259" key="12">
    <source>
        <dbReference type="PROSITE" id="PS50048"/>
    </source>
</evidence>
<protein>
    <recommendedName>
        <fullName evidence="12">Zn(2)-C6 fungal-type domain-containing protein</fullName>
    </recommendedName>
</protein>
<proteinExistence type="predicted"/>
<gene>
    <name evidence="13" type="ORF">FH972_021136</name>
</gene>
<accession>A0A5N6KQL4</accession>
<dbReference type="CDD" id="cd00067">
    <property type="entry name" value="GAL4"/>
    <property type="match status" value="1"/>
</dbReference>
<name>A0A5N6KQL4_9ROSI</name>
<feature type="transmembrane region" description="Helical" evidence="11">
    <location>
        <begin position="155"/>
        <end position="177"/>
    </location>
</feature>
<feature type="compositionally biased region" description="Basic and acidic residues" evidence="10">
    <location>
        <begin position="90"/>
        <end position="103"/>
    </location>
</feature>
<dbReference type="InterPro" id="IPR036864">
    <property type="entry name" value="Zn2-C6_fun-type_DNA-bd_sf"/>
</dbReference>
<evidence type="ECO:0000256" key="3">
    <source>
        <dbReference type="ARBA" id="ARBA00022692"/>
    </source>
</evidence>
<keyword evidence="8" id="KW-0804">Transcription</keyword>
<dbReference type="PRINTS" id="PR00081">
    <property type="entry name" value="GDHRDH"/>
</dbReference>
<keyword evidence="9" id="KW-0539">Nucleus</keyword>
<feature type="region of interest" description="Disordered" evidence="10">
    <location>
        <begin position="87"/>
        <end position="109"/>
    </location>
</feature>
<dbReference type="PANTHER" id="PTHR31845:SF10">
    <property type="entry name" value="ZN(II)2CYS6 TRANSCRIPTION FACTOR (EUROFUNG)"/>
    <property type="match status" value="1"/>
</dbReference>
<organism evidence="13 14">
    <name type="scientific">Carpinus fangiana</name>
    <dbReference type="NCBI Taxonomy" id="176857"/>
    <lineage>
        <taxon>Eukaryota</taxon>
        <taxon>Viridiplantae</taxon>
        <taxon>Streptophyta</taxon>
        <taxon>Embryophyta</taxon>
        <taxon>Tracheophyta</taxon>
        <taxon>Spermatophyta</taxon>
        <taxon>Magnoliopsida</taxon>
        <taxon>eudicotyledons</taxon>
        <taxon>Gunneridae</taxon>
        <taxon>Pentapetalae</taxon>
        <taxon>rosids</taxon>
        <taxon>fabids</taxon>
        <taxon>Fagales</taxon>
        <taxon>Betulaceae</taxon>
        <taxon>Carpinus</taxon>
    </lineage>
</organism>
<dbReference type="Gene3D" id="4.10.240.10">
    <property type="entry name" value="Zn(2)-C6 fungal-type DNA-binding domain"/>
    <property type="match status" value="1"/>
</dbReference>
<dbReference type="PROSITE" id="PS00463">
    <property type="entry name" value="ZN2_CY6_FUNGAL_1"/>
    <property type="match status" value="1"/>
</dbReference>
<dbReference type="InterPro" id="IPR002347">
    <property type="entry name" value="SDR_fam"/>
</dbReference>
<feature type="domain" description="Zn(2)-C6 fungal-type" evidence="12">
    <location>
        <begin position="796"/>
        <end position="826"/>
    </location>
</feature>
<feature type="transmembrane region" description="Helical" evidence="11">
    <location>
        <begin position="221"/>
        <end position="240"/>
    </location>
</feature>
<feature type="region of interest" description="Disordered" evidence="10">
    <location>
        <begin position="720"/>
        <end position="790"/>
    </location>
</feature>
<dbReference type="GO" id="GO:0008270">
    <property type="term" value="F:zinc ion binding"/>
    <property type="evidence" value="ECO:0007669"/>
    <property type="project" value="InterPro"/>
</dbReference>
<dbReference type="PROSITE" id="PS50048">
    <property type="entry name" value="ZN2_CY6_FUNGAL_2"/>
    <property type="match status" value="1"/>
</dbReference>
<feature type="region of interest" description="Disordered" evidence="10">
    <location>
        <begin position="878"/>
        <end position="929"/>
    </location>
</feature>
<feature type="transmembrane region" description="Helical" evidence="11">
    <location>
        <begin position="23"/>
        <end position="42"/>
    </location>
</feature>